<dbReference type="Proteomes" id="UP000199118">
    <property type="component" value="Unassembled WGS sequence"/>
</dbReference>
<keyword evidence="3" id="KW-1185">Reference proteome</keyword>
<dbReference type="EMBL" id="FNMZ01000002">
    <property type="protein sequence ID" value="SDW76841.1"/>
    <property type="molecule type" value="Genomic_DNA"/>
</dbReference>
<evidence type="ECO:0000313" key="2">
    <source>
        <dbReference type="EMBL" id="SDW76841.1"/>
    </source>
</evidence>
<dbReference type="STRING" id="356660.SAMN05444336_102298"/>
<dbReference type="PANTHER" id="PTHR43283">
    <property type="entry name" value="BETA-LACTAMASE-RELATED"/>
    <property type="match status" value="1"/>
</dbReference>
<dbReference type="PANTHER" id="PTHR43283:SF3">
    <property type="entry name" value="BETA-LACTAMASE FAMILY PROTEIN (AFU_ORTHOLOGUE AFUA_5G07500)"/>
    <property type="match status" value="1"/>
</dbReference>
<accession>A0A1H2W8H4</accession>
<dbReference type="InterPro" id="IPR050789">
    <property type="entry name" value="Diverse_Enzym_Activities"/>
</dbReference>
<dbReference type="Gene3D" id="3.40.710.10">
    <property type="entry name" value="DD-peptidase/beta-lactamase superfamily"/>
    <property type="match status" value="1"/>
</dbReference>
<organism evidence="2 3">
    <name type="scientific">Albimonas donghaensis</name>
    <dbReference type="NCBI Taxonomy" id="356660"/>
    <lineage>
        <taxon>Bacteria</taxon>
        <taxon>Pseudomonadati</taxon>
        <taxon>Pseudomonadota</taxon>
        <taxon>Alphaproteobacteria</taxon>
        <taxon>Rhodobacterales</taxon>
        <taxon>Paracoccaceae</taxon>
        <taxon>Albimonas</taxon>
    </lineage>
</organism>
<dbReference type="RefSeq" id="WP_092680566.1">
    <property type="nucleotide sequence ID" value="NZ_FNMZ01000002.1"/>
</dbReference>
<dbReference type="Pfam" id="PF00144">
    <property type="entry name" value="Beta-lactamase"/>
    <property type="match status" value="1"/>
</dbReference>
<dbReference type="SUPFAM" id="SSF56601">
    <property type="entry name" value="beta-lactamase/transpeptidase-like"/>
    <property type="match status" value="1"/>
</dbReference>
<dbReference type="OrthoDB" id="5377981at2"/>
<name>A0A1H2W8H4_9RHOB</name>
<dbReference type="AlphaFoldDB" id="A0A1H2W8H4"/>
<reference evidence="2 3" key="1">
    <citation type="submission" date="2016-10" db="EMBL/GenBank/DDBJ databases">
        <authorList>
            <person name="de Groot N.N."/>
        </authorList>
    </citation>
    <scope>NUCLEOTIDE SEQUENCE [LARGE SCALE GENOMIC DNA]</scope>
    <source>
        <strain evidence="2 3">DSM 17890</strain>
    </source>
</reference>
<gene>
    <name evidence="2" type="ORF">SAMN05444336_102298</name>
</gene>
<sequence length="396" mass="42214">MPEIAGISRALDAQVAAGATVGCVAVVVDADGVLHESAHGLRAAGGAARMTTDSVFRLFSMTKAIGSVAALRLVDEGLLSLDDAVADILPEFARLQVFDGWDGDAPRYRAPARPVTVRHLMTHTSGLVYDIWNADQSRLIDVTGAPRMSHGRRASLPAFPLHFDPGARWEYGVSTDWLGLVVEEIAGERIEGFLKREILGPLGMGSTDVTFSPDMTARKVAVHAAGPEGWRILDADLPPTPDFFGMGHALNGSGGDYARFLRMILRGGELDGARILGPDSILGLRENAIGDLRVEPAASARPEYGGGIEFFPGVEKTWTLAFMRNEQAIPGMRNAGSIGWAGVMNTHYWIDPTAGLAGVLMMQQLPFLDAGAVAAYEAFERAVYAHVPARTVVAAA</sequence>
<dbReference type="InterPro" id="IPR001466">
    <property type="entry name" value="Beta-lactam-related"/>
</dbReference>
<evidence type="ECO:0000313" key="3">
    <source>
        <dbReference type="Proteomes" id="UP000199118"/>
    </source>
</evidence>
<dbReference type="InterPro" id="IPR012338">
    <property type="entry name" value="Beta-lactam/transpept-like"/>
</dbReference>
<feature type="domain" description="Beta-lactamase-related" evidence="1">
    <location>
        <begin position="9"/>
        <end position="379"/>
    </location>
</feature>
<evidence type="ECO:0000259" key="1">
    <source>
        <dbReference type="Pfam" id="PF00144"/>
    </source>
</evidence>
<protein>
    <submittedName>
        <fullName evidence="2">CubicO group peptidase, beta-lactamase class C family</fullName>
    </submittedName>
</protein>
<proteinExistence type="predicted"/>